<comment type="caution">
    <text evidence="3">The sequence shown here is derived from an EMBL/GenBank/DDBJ whole genome shotgun (WGS) entry which is preliminary data.</text>
</comment>
<evidence type="ECO:0000256" key="1">
    <source>
        <dbReference type="ARBA" id="ARBA00022801"/>
    </source>
</evidence>
<keyword evidence="1 3" id="KW-0378">Hydrolase</keyword>
<dbReference type="PANTHER" id="PTHR43798:SF31">
    <property type="entry name" value="AB HYDROLASE SUPERFAMILY PROTEIN YCLE"/>
    <property type="match status" value="1"/>
</dbReference>
<protein>
    <submittedName>
        <fullName evidence="3">Alpha/beta hydrolase</fullName>
    </submittedName>
</protein>
<evidence type="ECO:0000313" key="4">
    <source>
        <dbReference type="Proteomes" id="UP000245683"/>
    </source>
</evidence>
<dbReference type="PANTHER" id="PTHR43798">
    <property type="entry name" value="MONOACYLGLYCEROL LIPASE"/>
    <property type="match status" value="1"/>
</dbReference>
<dbReference type="OrthoDB" id="4300699at2"/>
<keyword evidence="4" id="KW-1185">Reference proteome</keyword>
<dbReference type="GO" id="GO:0016020">
    <property type="term" value="C:membrane"/>
    <property type="evidence" value="ECO:0007669"/>
    <property type="project" value="TreeGrafter"/>
</dbReference>
<dbReference type="InterPro" id="IPR029058">
    <property type="entry name" value="AB_hydrolase_fold"/>
</dbReference>
<feature type="domain" description="AB hydrolase-1" evidence="2">
    <location>
        <begin position="37"/>
        <end position="147"/>
    </location>
</feature>
<evidence type="ECO:0000259" key="2">
    <source>
        <dbReference type="Pfam" id="PF00561"/>
    </source>
</evidence>
<proteinExistence type="predicted"/>
<reference evidence="4" key="1">
    <citation type="submission" date="2018-05" db="EMBL/GenBank/DDBJ databases">
        <title>Micromonospora globispora sp. nov. and Micromonospora rugosa sp. nov., isolated from marine sediment.</title>
        <authorList>
            <person name="Carro L."/>
            <person name="Aysel V."/>
            <person name="Cetin D."/>
            <person name="Igual J.M."/>
            <person name="Klenk H.-P."/>
            <person name="Trujillo M.E."/>
            <person name="Sahin N."/>
        </authorList>
    </citation>
    <scope>NUCLEOTIDE SEQUENCE [LARGE SCALE GENOMIC DNA]</scope>
    <source>
        <strain evidence="4">S2904</strain>
    </source>
</reference>
<dbReference type="InterPro" id="IPR000073">
    <property type="entry name" value="AB_hydrolase_1"/>
</dbReference>
<dbReference type="InterPro" id="IPR050266">
    <property type="entry name" value="AB_hydrolase_sf"/>
</dbReference>
<gene>
    <name evidence="3" type="ORF">DLJ46_29070</name>
</gene>
<dbReference type="GO" id="GO:0016787">
    <property type="term" value="F:hydrolase activity"/>
    <property type="evidence" value="ECO:0007669"/>
    <property type="project" value="UniProtKB-KW"/>
</dbReference>
<sequence length="273" mass="30185">MTNLKNSTSSTNSKWTGMVPVEDTALAVTDTGGAGIPVVYLNGQFATQGYWRRVIAELGPDYRHITYDERARGKSKKSADYSFEAAVRDVDVVLKARGVDRPLVVGWSYGAFVAAHWTSRNPDRALGAVLVEGAQPHDWLDDAMEQRIRKLFKRLSWFMPLLRPTGLTPRLNAAQMAECNIELGKLARARNLGPVLDGITVPTRYVFASGASLGSKGDEQERIRASVDQVVERNPNIKISAKVASNHDHILKKDYRAIAEAVREVAALDRGRR</sequence>
<dbReference type="EMBL" id="QGSV01000383">
    <property type="protein sequence ID" value="PWU43855.1"/>
    <property type="molecule type" value="Genomic_DNA"/>
</dbReference>
<name>A0A317JTB8_9ACTN</name>
<dbReference type="RefSeq" id="WP_109947720.1">
    <property type="nucleotide sequence ID" value="NZ_QGGF01000256.1"/>
</dbReference>
<evidence type="ECO:0000313" key="3">
    <source>
        <dbReference type="EMBL" id="PWU43855.1"/>
    </source>
</evidence>
<organism evidence="3 4">
    <name type="scientific">Micromonospora globispora</name>
    <dbReference type="NCBI Taxonomy" id="1450148"/>
    <lineage>
        <taxon>Bacteria</taxon>
        <taxon>Bacillati</taxon>
        <taxon>Actinomycetota</taxon>
        <taxon>Actinomycetes</taxon>
        <taxon>Micromonosporales</taxon>
        <taxon>Micromonosporaceae</taxon>
        <taxon>Micromonospora</taxon>
    </lineage>
</organism>
<dbReference type="Proteomes" id="UP000245683">
    <property type="component" value="Unassembled WGS sequence"/>
</dbReference>
<dbReference type="Pfam" id="PF00561">
    <property type="entry name" value="Abhydrolase_1"/>
    <property type="match status" value="1"/>
</dbReference>
<dbReference type="AlphaFoldDB" id="A0A317JTB8"/>
<dbReference type="SUPFAM" id="SSF53474">
    <property type="entry name" value="alpha/beta-Hydrolases"/>
    <property type="match status" value="1"/>
</dbReference>
<dbReference type="Gene3D" id="3.40.50.1820">
    <property type="entry name" value="alpha/beta hydrolase"/>
    <property type="match status" value="1"/>
</dbReference>
<accession>A0A317JTB8</accession>